<dbReference type="Gramene" id="AET3Gv20796200.19">
    <property type="protein sequence ID" value="AET3Gv20796200.19"/>
    <property type="gene ID" value="AET3Gv20796200"/>
</dbReference>
<reference evidence="2" key="4">
    <citation type="submission" date="2019-03" db="UniProtKB">
        <authorList>
            <consortium name="EnsemblPlants"/>
        </authorList>
    </citation>
    <scope>IDENTIFICATION</scope>
</reference>
<keyword evidence="3" id="KW-1185">Reference proteome</keyword>
<sequence>MLVLIRLRKHMLPTTIIIKTMPGLEEVLEMFTPRHIRLTLHQILMLPKVLVLCPPLLSTILNSTTSGLIIMTSLHQTPVASQLLAAVLLIQNLLVSVLVMHIPVPSHLHQVLPNGKMMLLHLLHLPRQRESQGFEASTSTRHQAPQVFKASTSTRHQNENSQPTLQGFTRTVASVNKVHIPTNPRIAPGFPMSMPQTGKKLEVDSSLKPAYVGVNMPKNDVNAAQDGHGAAIQGSFPVSLCTYVERNLSRCKDDAQRSATQSIMKEIITKATADGTLHTKNWDIEPLLALPENAKGTFMTSNAKDSSPFSFSTSRRSPSRRTKSRWEPVAEEKVTNNMEVVSKEPAKSNACTTWENTRRTGNTWNLGNFVQSRQAPPSQWNQRPSKKQRIGGNTNLTKNGNASSDSDKEQDLTKYYASSIALTNSPEEKKRREHRSKRFERSQGASSKSMSSIPHKNGAANVYTRGAISMLNNRSNGDGASLAVEDIDWDALTIKGTCQEIEKRYLRLTSAPDPATVRMLC</sequence>
<reference evidence="2" key="3">
    <citation type="journal article" date="2017" name="Nature">
        <title>Genome sequence of the progenitor of the wheat D genome Aegilops tauschii.</title>
        <authorList>
            <person name="Luo M.C."/>
            <person name="Gu Y.Q."/>
            <person name="Puiu D."/>
            <person name="Wang H."/>
            <person name="Twardziok S.O."/>
            <person name="Deal K.R."/>
            <person name="Huo N."/>
            <person name="Zhu T."/>
            <person name="Wang L."/>
            <person name="Wang Y."/>
            <person name="McGuire P.E."/>
            <person name="Liu S."/>
            <person name="Long H."/>
            <person name="Ramasamy R.K."/>
            <person name="Rodriguez J.C."/>
            <person name="Van S.L."/>
            <person name="Yuan L."/>
            <person name="Wang Z."/>
            <person name="Xia Z."/>
            <person name="Xiao L."/>
            <person name="Anderson O.D."/>
            <person name="Ouyang S."/>
            <person name="Liang Y."/>
            <person name="Zimin A.V."/>
            <person name="Pertea G."/>
            <person name="Qi P."/>
            <person name="Bennetzen J.L."/>
            <person name="Dai X."/>
            <person name="Dawson M.W."/>
            <person name="Muller H.G."/>
            <person name="Kugler K."/>
            <person name="Rivarola-Duarte L."/>
            <person name="Spannagl M."/>
            <person name="Mayer K.F.X."/>
            <person name="Lu F.H."/>
            <person name="Bevan M.W."/>
            <person name="Leroy P."/>
            <person name="Li P."/>
            <person name="You F.M."/>
            <person name="Sun Q."/>
            <person name="Liu Z."/>
            <person name="Lyons E."/>
            <person name="Wicker T."/>
            <person name="Salzberg S.L."/>
            <person name="Devos K.M."/>
            <person name="Dvorak J."/>
        </authorList>
    </citation>
    <scope>NUCLEOTIDE SEQUENCE [LARGE SCALE GENOMIC DNA]</scope>
    <source>
        <strain evidence="2">cv. AL8/78</strain>
    </source>
</reference>
<feature type="compositionally biased region" description="Low complexity" evidence="1">
    <location>
        <begin position="306"/>
        <end position="316"/>
    </location>
</feature>
<proteinExistence type="predicted"/>
<dbReference type="Proteomes" id="UP000015105">
    <property type="component" value="Chromosome 3D"/>
</dbReference>
<dbReference type="AlphaFoldDB" id="A0A453FVG9"/>
<dbReference type="PANTHER" id="PTHR12436">
    <property type="entry name" value="80 KDA MCM3-ASSOCIATED PROTEIN"/>
    <property type="match status" value="1"/>
</dbReference>
<name>A0A453FVG9_AEGTS</name>
<reference evidence="2" key="5">
    <citation type="journal article" date="2021" name="G3 (Bethesda)">
        <title>Aegilops tauschii genome assembly Aet v5.0 features greater sequence contiguity and improved annotation.</title>
        <authorList>
            <person name="Wang L."/>
            <person name="Zhu T."/>
            <person name="Rodriguez J.C."/>
            <person name="Deal K.R."/>
            <person name="Dubcovsky J."/>
            <person name="McGuire P.E."/>
            <person name="Lux T."/>
            <person name="Spannagl M."/>
            <person name="Mayer K.F.X."/>
            <person name="Baldrich P."/>
            <person name="Meyers B.C."/>
            <person name="Huo N."/>
            <person name="Gu Y.Q."/>
            <person name="Zhou H."/>
            <person name="Devos K.M."/>
            <person name="Bennetzen J.L."/>
            <person name="Unver T."/>
            <person name="Budak H."/>
            <person name="Gulick P.J."/>
            <person name="Galiba G."/>
            <person name="Kalapos B."/>
            <person name="Nelson D.R."/>
            <person name="Li P."/>
            <person name="You F.M."/>
            <person name="Luo M.C."/>
            <person name="Dvorak J."/>
        </authorList>
    </citation>
    <scope>NUCLEOTIDE SEQUENCE [LARGE SCALE GENOMIC DNA]</scope>
    <source>
        <strain evidence="2">cv. AL8/78</strain>
    </source>
</reference>
<reference evidence="3" key="2">
    <citation type="journal article" date="2017" name="Nat. Plants">
        <title>The Aegilops tauschii genome reveals multiple impacts of transposons.</title>
        <authorList>
            <person name="Zhao G."/>
            <person name="Zou C."/>
            <person name="Li K."/>
            <person name="Wang K."/>
            <person name="Li T."/>
            <person name="Gao L."/>
            <person name="Zhang X."/>
            <person name="Wang H."/>
            <person name="Yang Z."/>
            <person name="Liu X."/>
            <person name="Jiang W."/>
            <person name="Mao L."/>
            <person name="Kong X."/>
            <person name="Jiao Y."/>
            <person name="Jia J."/>
        </authorList>
    </citation>
    <scope>NUCLEOTIDE SEQUENCE [LARGE SCALE GENOMIC DNA]</scope>
    <source>
        <strain evidence="3">cv. AL8/78</strain>
    </source>
</reference>
<dbReference type="PANTHER" id="PTHR12436:SF4">
    <property type="entry name" value="LEUKOCYTE RECEPTOR CLUSTER MEMBER 8"/>
    <property type="match status" value="1"/>
</dbReference>
<evidence type="ECO:0000313" key="3">
    <source>
        <dbReference type="Proteomes" id="UP000015105"/>
    </source>
</evidence>
<feature type="compositionally biased region" description="Polar residues" evidence="1">
    <location>
        <begin position="349"/>
        <end position="383"/>
    </location>
</feature>
<protein>
    <submittedName>
        <fullName evidence="2">Uncharacterized protein</fullName>
    </submittedName>
</protein>
<feature type="compositionally biased region" description="Polar residues" evidence="1">
    <location>
        <begin position="391"/>
        <end position="404"/>
    </location>
</feature>
<feature type="region of interest" description="Disordered" evidence="1">
    <location>
        <begin position="299"/>
        <end position="330"/>
    </location>
</feature>
<dbReference type="InterPro" id="IPR045107">
    <property type="entry name" value="SAC3/GANP/THP3"/>
</dbReference>
<evidence type="ECO:0000313" key="2">
    <source>
        <dbReference type="EnsemblPlants" id="AET3Gv20796200.19"/>
    </source>
</evidence>
<feature type="compositionally biased region" description="Polar residues" evidence="1">
    <location>
        <begin position="443"/>
        <end position="454"/>
    </location>
</feature>
<reference evidence="3" key="1">
    <citation type="journal article" date="2014" name="Science">
        <title>Ancient hybridizations among the ancestral genomes of bread wheat.</title>
        <authorList>
            <consortium name="International Wheat Genome Sequencing Consortium,"/>
            <person name="Marcussen T."/>
            <person name="Sandve S.R."/>
            <person name="Heier L."/>
            <person name="Spannagl M."/>
            <person name="Pfeifer M."/>
            <person name="Jakobsen K.S."/>
            <person name="Wulff B.B."/>
            <person name="Steuernagel B."/>
            <person name="Mayer K.F."/>
            <person name="Olsen O.A."/>
        </authorList>
    </citation>
    <scope>NUCLEOTIDE SEQUENCE [LARGE SCALE GENOMIC DNA]</scope>
    <source>
        <strain evidence="3">cv. AL8/78</strain>
    </source>
</reference>
<accession>A0A453FVG9</accession>
<feature type="region of interest" description="Disordered" evidence="1">
    <location>
        <begin position="343"/>
        <end position="458"/>
    </location>
</feature>
<dbReference type="GO" id="GO:0005634">
    <property type="term" value="C:nucleus"/>
    <property type="evidence" value="ECO:0007669"/>
    <property type="project" value="TreeGrafter"/>
</dbReference>
<organism evidence="2 3">
    <name type="scientific">Aegilops tauschii subsp. strangulata</name>
    <name type="common">Goatgrass</name>
    <dbReference type="NCBI Taxonomy" id="200361"/>
    <lineage>
        <taxon>Eukaryota</taxon>
        <taxon>Viridiplantae</taxon>
        <taxon>Streptophyta</taxon>
        <taxon>Embryophyta</taxon>
        <taxon>Tracheophyta</taxon>
        <taxon>Spermatophyta</taxon>
        <taxon>Magnoliopsida</taxon>
        <taxon>Liliopsida</taxon>
        <taxon>Poales</taxon>
        <taxon>Poaceae</taxon>
        <taxon>BOP clade</taxon>
        <taxon>Pooideae</taxon>
        <taxon>Triticodae</taxon>
        <taxon>Triticeae</taxon>
        <taxon>Triticinae</taxon>
        <taxon>Aegilops</taxon>
    </lineage>
</organism>
<evidence type="ECO:0000256" key="1">
    <source>
        <dbReference type="SAM" id="MobiDB-lite"/>
    </source>
</evidence>
<dbReference type="EnsemblPlants" id="AET3Gv20796200.19">
    <property type="protein sequence ID" value="AET3Gv20796200.19"/>
    <property type="gene ID" value="AET3Gv20796200"/>
</dbReference>